<keyword evidence="2" id="KW-0560">Oxidoreductase</keyword>
<dbReference type="PANTHER" id="PTHR36503">
    <property type="entry name" value="BLR2520 PROTEIN"/>
    <property type="match status" value="1"/>
</dbReference>
<dbReference type="InterPro" id="IPR037523">
    <property type="entry name" value="VOC_core"/>
</dbReference>
<dbReference type="PROSITE" id="PS51819">
    <property type="entry name" value="VOC"/>
    <property type="match status" value="1"/>
</dbReference>
<comment type="caution">
    <text evidence="2">The sequence shown here is derived from an EMBL/GenBank/DDBJ whole genome shotgun (WGS) entry which is preliminary data.</text>
</comment>
<dbReference type="Proteomes" id="UP000019753">
    <property type="component" value="Unassembled WGS sequence"/>
</dbReference>
<organism evidence="2 3">
    <name type="scientific">Actinotalea ferrariae CF5-4</name>
    <dbReference type="NCBI Taxonomy" id="948458"/>
    <lineage>
        <taxon>Bacteria</taxon>
        <taxon>Bacillati</taxon>
        <taxon>Actinomycetota</taxon>
        <taxon>Actinomycetes</taxon>
        <taxon>Micrococcales</taxon>
        <taxon>Cellulomonadaceae</taxon>
        <taxon>Actinotalea</taxon>
    </lineage>
</organism>
<dbReference type="PANTHER" id="PTHR36503:SF2">
    <property type="entry name" value="BLR2408 PROTEIN"/>
    <property type="match status" value="1"/>
</dbReference>
<feature type="domain" description="VOC" evidence="1">
    <location>
        <begin position="3"/>
        <end position="127"/>
    </location>
</feature>
<sequence length="131" mass="14603">MNRMIFVNLPVSDVTVSRAFYTGLGFTVNEQFSDEQVTAIVVSDQIVVMLLERPRFEDFLQGTQVADAHSTTEVLNALSASSREEVDQFVERAVAHGGKARRPYTEEGMYGHSVTDPDGHVWEVVYMEGMG</sequence>
<dbReference type="GO" id="GO:0051213">
    <property type="term" value="F:dioxygenase activity"/>
    <property type="evidence" value="ECO:0007669"/>
    <property type="project" value="UniProtKB-KW"/>
</dbReference>
<reference evidence="2 3" key="1">
    <citation type="submission" date="2014-01" db="EMBL/GenBank/DDBJ databases">
        <title>Actinotalea ferrariae CF5-4.</title>
        <authorList>
            <person name="Chen F."/>
            <person name="Li Y."/>
            <person name="Wang G."/>
        </authorList>
    </citation>
    <scope>NUCLEOTIDE SEQUENCE [LARGE SCALE GENOMIC DNA]</scope>
    <source>
        <strain evidence="2 3">CF5-4</strain>
    </source>
</reference>
<name>A0A021VV82_9CELL</name>
<dbReference type="InterPro" id="IPR004360">
    <property type="entry name" value="Glyas_Fos-R_dOase_dom"/>
</dbReference>
<protein>
    <submittedName>
        <fullName evidence="2">Extradiol dioxygenase</fullName>
    </submittedName>
</protein>
<evidence type="ECO:0000313" key="3">
    <source>
        <dbReference type="Proteomes" id="UP000019753"/>
    </source>
</evidence>
<keyword evidence="3" id="KW-1185">Reference proteome</keyword>
<gene>
    <name evidence="2" type="ORF">N866_03985</name>
</gene>
<dbReference type="Gene3D" id="3.10.180.10">
    <property type="entry name" value="2,3-Dihydroxybiphenyl 1,2-Dioxygenase, domain 1"/>
    <property type="match status" value="1"/>
</dbReference>
<evidence type="ECO:0000259" key="1">
    <source>
        <dbReference type="PROSITE" id="PS51819"/>
    </source>
</evidence>
<dbReference type="Pfam" id="PF00903">
    <property type="entry name" value="Glyoxalase"/>
    <property type="match status" value="1"/>
</dbReference>
<dbReference type="SUPFAM" id="SSF54593">
    <property type="entry name" value="Glyoxalase/Bleomycin resistance protein/Dihydroxybiphenyl dioxygenase"/>
    <property type="match status" value="1"/>
</dbReference>
<proteinExistence type="predicted"/>
<dbReference type="CDD" id="cd09012">
    <property type="entry name" value="VOC_like"/>
    <property type="match status" value="1"/>
</dbReference>
<dbReference type="EMBL" id="AXCW01000142">
    <property type="protein sequence ID" value="EYR62972.1"/>
    <property type="molecule type" value="Genomic_DNA"/>
</dbReference>
<evidence type="ECO:0000313" key="2">
    <source>
        <dbReference type="EMBL" id="EYR62972.1"/>
    </source>
</evidence>
<accession>A0A021VV82</accession>
<keyword evidence="2" id="KW-0223">Dioxygenase</keyword>
<dbReference type="OrthoDB" id="4265398at2"/>
<dbReference type="InterPro" id="IPR029068">
    <property type="entry name" value="Glyas_Bleomycin-R_OHBP_Dase"/>
</dbReference>
<dbReference type="AlphaFoldDB" id="A0A021VV82"/>